<organism evidence="1 2">
    <name type="scientific">Rotaria magnacalcarata</name>
    <dbReference type="NCBI Taxonomy" id="392030"/>
    <lineage>
        <taxon>Eukaryota</taxon>
        <taxon>Metazoa</taxon>
        <taxon>Spiralia</taxon>
        <taxon>Gnathifera</taxon>
        <taxon>Rotifera</taxon>
        <taxon>Eurotatoria</taxon>
        <taxon>Bdelloidea</taxon>
        <taxon>Philodinida</taxon>
        <taxon>Philodinidae</taxon>
        <taxon>Rotaria</taxon>
    </lineage>
</organism>
<sequence>MLSAARNYRLVALSEKLYNRMRLLFPDENFHLISASILLSNIYSSLGYNQEVKEIRIERIKQF</sequence>
<evidence type="ECO:0000313" key="1">
    <source>
        <dbReference type="EMBL" id="CAF4484941.1"/>
    </source>
</evidence>
<accession>A0A8S2XAJ1</accession>
<comment type="caution">
    <text evidence="1">The sequence shown here is derived from an EMBL/GenBank/DDBJ whole genome shotgun (WGS) entry which is preliminary data.</text>
</comment>
<evidence type="ECO:0000313" key="2">
    <source>
        <dbReference type="Proteomes" id="UP000676336"/>
    </source>
</evidence>
<gene>
    <name evidence="1" type="ORF">SMN809_LOCUS34206</name>
</gene>
<feature type="non-terminal residue" evidence="1">
    <location>
        <position position="63"/>
    </location>
</feature>
<reference evidence="1" key="1">
    <citation type="submission" date="2021-02" db="EMBL/GenBank/DDBJ databases">
        <authorList>
            <person name="Nowell W R."/>
        </authorList>
    </citation>
    <scope>NUCLEOTIDE SEQUENCE</scope>
</reference>
<name>A0A8S2XAJ1_9BILA</name>
<proteinExistence type="predicted"/>
<protein>
    <submittedName>
        <fullName evidence="1">Uncharacterized protein</fullName>
    </submittedName>
</protein>
<dbReference type="AlphaFoldDB" id="A0A8S2XAJ1"/>
<dbReference type="Proteomes" id="UP000676336">
    <property type="component" value="Unassembled WGS sequence"/>
</dbReference>
<dbReference type="EMBL" id="CAJOBI010077768">
    <property type="protein sequence ID" value="CAF4484941.1"/>
    <property type="molecule type" value="Genomic_DNA"/>
</dbReference>